<dbReference type="PANTHER" id="PTHR24198">
    <property type="entry name" value="ANKYRIN REPEAT AND PROTEIN KINASE DOMAIN-CONTAINING PROTEIN"/>
    <property type="match status" value="1"/>
</dbReference>
<feature type="repeat" description="ANK" evidence="3">
    <location>
        <begin position="508"/>
        <end position="540"/>
    </location>
</feature>
<name>A0A8C5DZT8_GOUWI</name>
<dbReference type="GO" id="GO:0005524">
    <property type="term" value="F:ATP binding"/>
    <property type="evidence" value="ECO:0007669"/>
    <property type="project" value="InterPro"/>
</dbReference>
<dbReference type="SMART" id="SM00248">
    <property type="entry name" value="ANK"/>
    <property type="match status" value="6"/>
</dbReference>
<dbReference type="Pfam" id="PF12796">
    <property type="entry name" value="Ank_2"/>
    <property type="match status" value="2"/>
</dbReference>
<dbReference type="PANTHER" id="PTHR24198:SF175">
    <property type="entry name" value="ANKYRIN REPEAT AND PROTEIN KINASE DOMAIN-CONTAINING PROTEIN 1"/>
    <property type="match status" value="1"/>
</dbReference>
<feature type="repeat" description="ANK" evidence="3">
    <location>
        <begin position="384"/>
        <end position="416"/>
    </location>
</feature>
<dbReference type="PROSITE" id="PS50297">
    <property type="entry name" value="ANK_REP_REGION"/>
    <property type="match status" value="4"/>
</dbReference>
<dbReference type="Gene3D" id="1.10.510.10">
    <property type="entry name" value="Transferase(Phosphotransferase) domain 1"/>
    <property type="match status" value="1"/>
</dbReference>
<keyword evidence="1" id="KW-0677">Repeat</keyword>
<feature type="domain" description="Protein kinase" evidence="4">
    <location>
        <begin position="1"/>
        <end position="275"/>
    </location>
</feature>
<dbReference type="InterPro" id="IPR036770">
    <property type="entry name" value="Ankyrin_rpt-contain_sf"/>
</dbReference>
<dbReference type="GO" id="GO:0010564">
    <property type="term" value="P:regulation of cell cycle process"/>
    <property type="evidence" value="ECO:0007669"/>
    <property type="project" value="TreeGrafter"/>
</dbReference>
<dbReference type="Proteomes" id="UP000694680">
    <property type="component" value="Chromosome 13"/>
</dbReference>
<dbReference type="Ensembl" id="ENSGWIT00000011589.1">
    <property type="protein sequence ID" value="ENSGWIP00000010427.1"/>
    <property type="gene ID" value="ENSGWIG00000006122.1"/>
</dbReference>
<evidence type="ECO:0000256" key="3">
    <source>
        <dbReference type="PROSITE-ProRule" id="PRU00023"/>
    </source>
</evidence>
<evidence type="ECO:0000313" key="5">
    <source>
        <dbReference type="Ensembl" id="ENSGWIP00000010427.1"/>
    </source>
</evidence>
<keyword evidence="2 3" id="KW-0040">ANK repeat</keyword>
<evidence type="ECO:0000313" key="6">
    <source>
        <dbReference type="Proteomes" id="UP000694680"/>
    </source>
</evidence>
<dbReference type="SUPFAM" id="SSF56112">
    <property type="entry name" value="Protein kinase-like (PK-like)"/>
    <property type="match status" value="1"/>
</dbReference>
<evidence type="ECO:0000259" key="4">
    <source>
        <dbReference type="PROSITE" id="PS50011"/>
    </source>
</evidence>
<dbReference type="GO" id="GO:0004672">
    <property type="term" value="F:protein kinase activity"/>
    <property type="evidence" value="ECO:0007669"/>
    <property type="project" value="InterPro"/>
</dbReference>
<feature type="repeat" description="ANK" evidence="3">
    <location>
        <begin position="417"/>
        <end position="449"/>
    </location>
</feature>
<feature type="repeat" description="ANK" evidence="3">
    <location>
        <begin position="541"/>
        <end position="573"/>
    </location>
</feature>
<organism evidence="5 6">
    <name type="scientific">Gouania willdenowi</name>
    <name type="common">Blunt-snouted clingfish</name>
    <name type="synonym">Lepadogaster willdenowi</name>
    <dbReference type="NCBI Taxonomy" id="441366"/>
    <lineage>
        <taxon>Eukaryota</taxon>
        <taxon>Metazoa</taxon>
        <taxon>Chordata</taxon>
        <taxon>Craniata</taxon>
        <taxon>Vertebrata</taxon>
        <taxon>Euteleostomi</taxon>
        <taxon>Actinopterygii</taxon>
        <taxon>Neopterygii</taxon>
        <taxon>Teleostei</taxon>
        <taxon>Neoteleostei</taxon>
        <taxon>Acanthomorphata</taxon>
        <taxon>Ovalentaria</taxon>
        <taxon>Blenniimorphae</taxon>
        <taxon>Blenniiformes</taxon>
        <taxon>Gobiesocoidei</taxon>
        <taxon>Gobiesocidae</taxon>
        <taxon>Gobiesocinae</taxon>
        <taxon>Gouania</taxon>
    </lineage>
</organism>
<sequence length="654" mass="73903">MCGLQRLLPTSERISVHMDNLSGSSGQFKNFRKDDFEADWIKVSECRFSQVYQVKLKLWREKCALKSFDTTFSKLKFKFIIFIYGLCSESTAVVMEYMCNGSLNDILASHNLMWPKKLQMIHEISMGMNFLHSMNPPLFHLNLKTSNILLDDHLHVKISDFGLIHWEEGMGKSFMEHLIERGNISYIPPETFAHNRSPPDYSFDVYSFGIIIWEILVQQKPYTVILHVSEGKRLCENLISHQRPTECDQMIDIMKLCWDQNPRKRPLFSGAETIIKANRNLVAELPTKYPHVGKRYKLKKITIILVPASNNEETMYKANGTNGIISLLTKKDFASFRQSVKREDVLMRFSGKRHLLHFTVAGGDLECVRQVLALGAEVNCATVRGYTPLIVAVLHRFHDIISLLWDYGANVSQGDEDQWMPLHFAAQNGDDKIVRILLDRGAVVDAREKAHWIRSTWPARTVMKTWFACYFPGLSEEAAIEWKEAQGKTTLHLLLLSQGADPNATDGLLNTPLHLAAEEGHYQVVRELMKNGAITENADSRGYTPLHLAALKGRRGICRKLLSSGASLESKTCQGWTSMHLAAFGGHEAAVLTQTLKRNSEGWTPLHLACTSVSFPSGMAVAKKTLLDSSGSTPLNEARVTINKFHLIFAIGFH</sequence>
<dbReference type="InterPro" id="IPR002110">
    <property type="entry name" value="Ankyrin_rpt"/>
</dbReference>
<reference evidence="5" key="1">
    <citation type="submission" date="2020-06" db="EMBL/GenBank/DDBJ databases">
        <authorList>
            <consortium name="Wellcome Sanger Institute Data Sharing"/>
        </authorList>
    </citation>
    <scope>NUCLEOTIDE SEQUENCE [LARGE SCALE GENOMIC DNA]</scope>
</reference>
<dbReference type="GO" id="GO:0005737">
    <property type="term" value="C:cytoplasm"/>
    <property type="evidence" value="ECO:0007669"/>
    <property type="project" value="TreeGrafter"/>
</dbReference>
<dbReference type="AlphaFoldDB" id="A0A8C5DZT8"/>
<keyword evidence="6" id="KW-1185">Reference proteome</keyword>
<dbReference type="SUPFAM" id="SSF48403">
    <property type="entry name" value="Ankyrin repeat"/>
    <property type="match status" value="1"/>
</dbReference>
<reference evidence="5" key="3">
    <citation type="submission" date="2025-09" db="UniProtKB">
        <authorList>
            <consortium name="Ensembl"/>
        </authorList>
    </citation>
    <scope>IDENTIFICATION</scope>
</reference>
<reference evidence="5" key="2">
    <citation type="submission" date="2025-08" db="UniProtKB">
        <authorList>
            <consortium name="Ensembl"/>
        </authorList>
    </citation>
    <scope>IDENTIFICATION</scope>
</reference>
<protein>
    <submittedName>
        <fullName evidence="5">Ankyrin repeat and kinase domain containing 1</fullName>
    </submittedName>
</protein>
<dbReference type="PROSITE" id="PS50088">
    <property type="entry name" value="ANK_REPEAT"/>
    <property type="match status" value="4"/>
</dbReference>
<dbReference type="PROSITE" id="PS50011">
    <property type="entry name" value="PROTEIN_KINASE_DOM"/>
    <property type="match status" value="1"/>
</dbReference>
<evidence type="ECO:0000256" key="1">
    <source>
        <dbReference type="ARBA" id="ARBA00022737"/>
    </source>
</evidence>
<dbReference type="InterPro" id="IPR011009">
    <property type="entry name" value="Kinase-like_dom_sf"/>
</dbReference>
<dbReference type="InterPro" id="IPR001245">
    <property type="entry name" value="Ser-Thr/Tyr_kinase_cat_dom"/>
</dbReference>
<accession>A0A8C5DZT8</accession>
<dbReference type="Gene3D" id="1.25.40.20">
    <property type="entry name" value="Ankyrin repeat-containing domain"/>
    <property type="match status" value="2"/>
</dbReference>
<proteinExistence type="predicted"/>
<dbReference type="Pfam" id="PF07714">
    <property type="entry name" value="PK_Tyr_Ser-Thr"/>
    <property type="match status" value="1"/>
</dbReference>
<dbReference type="InterPro" id="IPR000719">
    <property type="entry name" value="Prot_kinase_dom"/>
</dbReference>
<evidence type="ECO:0000256" key="2">
    <source>
        <dbReference type="ARBA" id="ARBA00023043"/>
    </source>
</evidence>